<protein>
    <submittedName>
        <fullName evidence="1">Uncharacterized protein</fullName>
    </submittedName>
</protein>
<proteinExistence type="predicted"/>
<accession>A0A6J5TCY6</accession>
<reference evidence="1 2" key="1">
    <citation type="submission" date="2020-05" db="EMBL/GenBank/DDBJ databases">
        <authorList>
            <person name="Campoy J."/>
            <person name="Schneeberger K."/>
            <person name="Spophaly S."/>
        </authorList>
    </citation>
    <scope>NUCLEOTIDE SEQUENCE [LARGE SCALE GENOMIC DNA]</scope>
    <source>
        <strain evidence="1">PruArmRojPasFocal</strain>
    </source>
</reference>
<dbReference type="AlphaFoldDB" id="A0A6J5TCY6"/>
<organism evidence="1 2">
    <name type="scientific">Prunus armeniaca</name>
    <name type="common">Apricot</name>
    <name type="synonym">Armeniaca vulgaris</name>
    <dbReference type="NCBI Taxonomy" id="36596"/>
    <lineage>
        <taxon>Eukaryota</taxon>
        <taxon>Viridiplantae</taxon>
        <taxon>Streptophyta</taxon>
        <taxon>Embryophyta</taxon>
        <taxon>Tracheophyta</taxon>
        <taxon>Spermatophyta</taxon>
        <taxon>Magnoliopsida</taxon>
        <taxon>eudicotyledons</taxon>
        <taxon>Gunneridae</taxon>
        <taxon>Pentapetalae</taxon>
        <taxon>rosids</taxon>
        <taxon>fabids</taxon>
        <taxon>Rosales</taxon>
        <taxon>Rosaceae</taxon>
        <taxon>Amygdaloideae</taxon>
        <taxon>Amygdaleae</taxon>
        <taxon>Prunus</taxon>
    </lineage>
</organism>
<sequence length="69" mass="7609">MEDGNPDGGLKMVAMRKGSFHGQREGDGERDKLVDLNDATEIVIKASSVDGAREMCFIDVRGFFERFVG</sequence>
<dbReference type="EMBL" id="CAEKDK010000001">
    <property type="protein sequence ID" value="CAB4261786.1"/>
    <property type="molecule type" value="Genomic_DNA"/>
</dbReference>
<evidence type="ECO:0000313" key="2">
    <source>
        <dbReference type="Proteomes" id="UP000507222"/>
    </source>
</evidence>
<name>A0A6J5TCY6_PRUAR</name>
<evidence type="ECO:0000313" key="1">
    <source>
        <dbReference type="EMBL" id="CAB4261786.1"/>
    </source>
</evidence>
<gene>
    <name evidence="1" type="ORF">CURHAP_LOCUS708</name>
</gene>
<dbReference type="Proteomes" id="UP000507222">
    <property type="component" value="Unassembled WGS sequence"/>
</dbReference>